<name>A0A6M5XIM8_9REOV</name>
<dbReference type="SUPFAM" id="SSF64465">
    <property type="entry name" value="Outer capsid protein sigma 3"/>
    <property type="match status" value="1"/>
</dbReference>
<accession>A0A6M5XIM8</accession>
<dbReference type="InterPro" id="IPR023634">
    <property type="entry name" value="Reovirus_capsid_sigma-3_dom_sf"/>
</dbReference>
<dbReference type="InterPro" id="IPR000153">
    <property type="entry name" value="Reo_capsid_sigma3"/>
</dbReference>
<organism evidence="1">
    <name type="scientific">Corvid orthoreovirus</name>
    <dbReference type="NCBI Taxonomy" id="2737667"/>
    <lineage>
        <taxon>Viruses</taxon>
        <taxon>Riboviria</taxon>
        <taxon>Orthornavirae</taxon>
        <taxon>Duplornaviricota</taxon>
        <taxon>Resentoviricetes</taxon>
        <taxon>Reovirales</taxon>
        <taxon>Spinareoviridae</taxon>
        <taxon>Orthoreovirus</taxon>
    </lineage>
</organism>
<dbReference type="Pfam" id="PF00979">
    <property type="entry name" value="Reovirus_cap"/>
    <property type="match status" value="1"/>
</dbReference>
<sequence length="367" mass="41055">MEVRAPNFHSVIEAIFDSYNTRPATWNAHTEWKSLEFHEPDVIKVGNAYCCAACCGVLYYGYIPAGQTPFPHHRCHQQNTRFTSPFLRAVKVGRVTDLMRENYAMWLTSLSEHMSQANDADDLTDFDARVMTECVRSDRPTNPEAWKTAIENDVMTNAHLIYDAMSSISTDVLRLESFPSCFMSEKLHTRNAIAPIMDTMSIYDVVTLGRPARLQPLLAALPIMPSEKHDGEFRLARSHTPASMTRVLSDTSGVITSPVLGGLSVIAYAKPEPTTALGTPVVSSGKKAEHYRNIFTDMAHGWSTSLYRTMIGLTPFEAESRLSGHHRTMLDTAPLFMTEPATPYGSATYLQMHPPRRNDVVTFARCE</sequence>
<dbReference type="Gene3D" id="3.90.1630.10">
    <property type="entry name" value="Outer-capsid protein sigma 3, small lobe"/>
    <property type="match status" value="1"/>
</dbReference>
<proteinExistence type="predicted"/>
<dbReference type="EMBL" id="MN812704">
    <property type="protein sequence ID" value="QJW82764.1"/>
    <property type="molecule type" value="Genomic_RNA"/>
</dbReference>
<dbReference type="GO" id="GO:0019058">
    <property type="term" value="P:viral life cycle"/>
    <property type="evidence" value="ECO:0007669"/>
    <property type="project" value="InterPro"/>
</dbReference>
<reference evidence="1" key="1">
    <citation type="submission" date="2019-12" db="EMBL/GenBank/DDBJ databases">
        <title>Complete genome of an American crow orthoreovirus associated with necrotizing enterocolitis and splenitis.</title>
        <authorList>
            <person name="Feng K.H."/>
            <person name="Potgieter A.C."/>
            <person name="Allison A.B."/>
        </authorList>
    </citation>
    <scope>NUCLEOTIDE SEQUENCE</scope>
    <source>
        <strain evidence="1">AMCR/USA/WV/71/03</strain>
    </source>
</reference>
<dbReference type="GO" id="GO:0005198">
    <property type="term" value="F:structural molecule activity"/>
    <property type="evidence" value="ECO:0007669"/>
    <property type="project" value="InterPro"/>
</dbReference>
<protein>
    <submittedName>
        <fullName evidence="1">Sigma B outer capsid clamp protein</fullName>
    </submittedName>
</protein>
<evidence type="ECO:0000313" key="1">
    <source>
        <dbReference type="EMBL" id="QJW82764.1"/>
    </source>
</evidence>